<feature type="domain" description="Protein kinase" evidence="9">
    <location>
        <begin position="1"/>
        <end position="296"/>
    </location>
</feature>
<dbReference type="RefSeq" id="XP_028467421.1">
    <property type="nucleotide sequence ID" value="XM_028612829.1"/>
</dbReference>
<evidence type="ECO:0000313" key="11">
    <source>
        <dbReference type="Proteomes" id="UP000272025"/>
    </source>
</evidence>
<dbReference type="SUPFAM" id="SSF56112">
    <property type="entry name" value="Protein kinase-like (PK-like)"/>
    <property type="match status" value="1"/>
</dbReference>
<dbReference type="InterPro" id="IPR000719">
    <property type="entry name" value="Prot_kinase_dom"/>
</dbReference>
<dbReference type="EC" id="2.7.11.1" evidence="1"/>
<dbReference type="GO" id="GO:0005737">
    <property type="term" value="C:cytoplasm"/>
    <property type="evidence" value="ECO:0007669"/>
    <property type="project" value="TreeGrafter"/>
</dbReference>
<reference evidence="10 11" key="1">
    <citation type="journal article" date="2018" name="Mol. Ecol.">
        <title>The obligate alkalophilic soda-lake fungus Sodiomyces alkalinus has shifted to a protein diet.</title>
        <authorList>
            <person name="Grum-Grzhimaylo A.A."/>
            <person name="Falkoski D.L."/>
            <person name="van den Heuvel J."/>
            <person name="Valero-Jimenez C.A."/>
            <person name="Min B."/>
            <person name="Choi I.G."/>
            <person name="Lipzen A."/>
            <person name="Daum C.G."/>
            <person name="Aanen D.K."/>
            <person name="Tsang A."/>
            <person name="Henrissat B."/>
            <person name="Bilanenko E.N."/>
            <person name="de Vries R.P."/>
            <person name="van Kan J.A.L."/>
            <person name="Grigoriev I.V."/>
            <person name="Debets A.J.M."/>
        </authorList>
    </citation>
    <scope>NUCLEOTIDE SEQUENCE [LARGE SCALE GENOMIC DNA]</scope>
    <source>
        <strain evidence="10 11">F11</strain>
    </source>
</reference>
<gene>
    <name evidence="10" type="ORF">SODALDRAFT_339098</name>
</gene>
<dbReference type="Proteomes" id="UP000272025">
    <property type="component" value="Unassembled WGS sequence"/>
</dbReference>
<keyword evidence="11" id="KW-1185">Reference proteome</keyword>
<protein>
    <recommendedName>
        <fullName evidence="1">non-specific serine/threonine protein kinase</fullName>
        <ecNumber evidence="1">2.7.11.1</ecNumber>
    </recommendedName>
</protein>
<sequence>MKSLLNVVRNSFRRAPFTPLQFPTTGFSVIKDPFILEEEQFHEFKAGKYYPVNIGDVFASQYQVVGKMGFGTTSTMWLARNLQEHTYVALKIFKRGIQLHEFEIYSLIGQANPSHPGHRHVRTAVDTFELQGTEGNHHCLVLKPMWDSWRDMLRRNPAHRFSEVLLKAGLAQLYPVDIWNVGVMIWDLFEGRHLFYGDDPKKNKYTTRAHLAEVVAMLGPPPLDIVQKGRRSMEFFTEDGKWKADVDIPQDTCLDNAVARYEGEEKEKFLTFVRGMLQWRPEDRKTAAQLLNDPWLQIE</sequence>
<dbReference type="OrthoDB" id="5979581at2759"/>
<dbReference type="PANTHER" id="PTHR47634">
    <property type="entry name" value="PROTEIN KINASE DOMAIN-CONTAINING PROTEIN-RELATED"/>
    <property type="match status" value="1"/>
</dbReference>
<keyword evidence="2" id="KW-0723">Serine/threonine-protein kinase</keyword>
<evidence type="ECO:0000256" key="5">
    <source>
        <dbReference type="ARBA" id="ARBA00022777"/>
    </source>
</evidence>
<dbReference type="AlphaFoldDB" id="A0A3N2PZ42"/>
<dbReference type="GO" id="GO:0004674">
    <property type="term" value="F:protein serine/threonine kinase activity"/>
    <property type="evidence" value="ECO:0007669"/>
    <property type="project" value="UniProtKB-KW"/>
</dbReference>
<dbReference type="InterPro" id="IPR051334">
    <property type="entry name" value="SRPK"/>
</dbReference>
<keyword evidence="5 10" id="KW-0418">Kinase</keyword>
<dbReference type="EMBL" id="ML119053">
    <property type="protein sequence ID" value="ROT39615.1"/>
    <property type="molecule type" value="Genomic_DNA"/>
</dbReference>
<accession>A0A3N2PZ42</accession>
<evidence type="ECO:0000256" key="1">
    <source>
        <dbReference type="ARBA" id="ARBA00012513"/>
    </source>
</evidence>
<evidence type="ECO:0000256" key="6">
    <source>
        <dbReference type="ARBA" id="ARBA00022840"/>
    </source>
</evidence>
<dbReference type="Pfam" id="PF00069">
    <property type="entry name" value="Pkinase"/>
    <property type="match status" value="1"/>
</dbReference>
<dbReference type="GeneID" id="39581307"/>
<evidence type="ECO:0000256" key="2">
    <source>
        <dbReference type="ARBA" id="ARBA00022527"/>
    </source>
</evidence>
<name>A0A3N2PZ42_SODAK</name>
<evidence type="ECO:0000259" key="9">
    <source>
        <dbReference type="PROSITE" id="PS50011"/>
    </source>
</evidence>
<dbReference type="GO" id="GO:0005524">
    <property type="term" value="F:ATP binding"/>
    <property type="evidence" value="ECO:0007669"/>
    <property type="project" value="UniProtKB-KW"/>
</dbReference>
<dbReference type="InterPro" id="IPR011009">
    <property type="entry name" value="Kinase-like_dom_sf"/>
</dbReference>
<keyword evidence="3" id="KW-0808">Transferase</keyword>
<keyword evidence="6" id="KW-0067">ATP-binding</keyword>
<evidence type="ECO:0000313" key="10">
    <source>
        <dbReference type="EMBL" id="ROT39615.1"/>
    </source>
</evidence>
<dbReference type="GO" id="GO:0050684">
    <property type="term" value="P:regulation of mRNA processing"/>
    <property type="evidence" value="ECO:0007669"/>
    <property type="project" value="TreeGrafter"/>
</dbReference>
<evidence type="ECO:0000256" key="7">
    <source>
        <dbReference type="ARBA" id="ARBA00047899"/>
    </source>
</evidence>
<dbReference type="Gene3D" id="3.30.200.20">
    <property type="entry name" value="Phosphorylase Kinase, domain 1"/>
    <property type="match status" value="1"/>
</dbReference>
<organism evidence="10 11">
    <name type="scientific">Sodiomyces alkalinus (strain CBS 110278 / VKM F-3762 / F11)</name>
    <name type="common">Alkaliphilic filamentous fungus</name>
    <dbReference type="NCBI Taxonomy" id="1314773"/>
    <lineage>
        <taxon>Eukaryota</taxon>
        <taxon>Fungi</taxon>
        <taxon>Dikarya</taxon>
        <taxon>Ascomycota</taxon>
        <taxon>Pezizomycotina</taxon>
        <taxon>Sordariomycetes</taxon>
        <taxon>Hypocreomycetidae</taxon>
        <taxon>Glomerellales</taxon>
        <taxon>Plectosphaerellaceae</taxon>
        <taxon>Sodiomyces</taxon>
    </lineage>
</organism>
<comment type="catalytic activity">
    <reaction evidence="8">
        <text>L-seryl-[protein] + ATP = O-phospho-L-seryl-[protein] + ADP + H(+)</text>
        <dbReference type="Rhea" id="RHEA:17989"/>
        <dbReference type="Rhea" id="RHEA-COMP:9863"/>
        <dbReference type="Rhea" id="RHEA-COMP:11604"/>
        <dbReference type="ChEBI" id="CHEBI:15378"/>
        <dbReference type="ChEBI" id="CHEBI:29999"/>
        <dbReference type="ChEBI" id="CHEBI:30616"/>
        <dbReference type="ChEBI" id="CHEBI:83421"/>
        <dbReference type="ChEBI" id="CHEBI:456216"/>
        <dbReference type="EC" id="2.7.11.1"/>
    </reaction>
</comment>
<dbReference type="GO" id="GO:0000245">
    <property type="term" value="P:spliceosomal complex assembly"/>
    <property type="evidence" value="ECO:0007669"/>
    <property type="project" value="TreeGrafter"/>
</dbReference>
<dbReference type="SMART" id="SM00220">
    <property type="entry name" value="S_TKc"/>
    <property type="match status" value="1"/>
</dbReference>
<keyword evidence="4" id="KW-0547">Nucleotide-binding</keyword>
<dbReference type="GO" id="GO:0005634">
    <property type="term" value="C:nucleus"/>
    <property type="evidence" value="ECO:0007669"/>
    <property type="project" value="TreeGrafter"/>
</dbReference>
<dbReference type="Gene3D" id="1.10.510.10">
    <property type="entry name" value="Transferase(Phosphotransferase) domain 1"/>
    <property type="match status" value="1"/>
</dbReference>
<proteinExistence type="predicted"/>
<dbReference type="PANTHER" id="PTHR47634:SF9">
    <property type="entry name" value="PROTEIN KINASE DOMAIN-CONTAINING PROTEIN-RELATED"/>
    <property type="match status" value="1"/>
</dbReference>
<comment type="catalytic activity">
    <reaction evidence="7">
        <text>L-threonyl-[protein] + ATP = O-phospho-L-threonyl-[protein] + ADP + H(+)</text>
        <dbReference type="Rhea" id="RHEA:46608"/>
        <dbReference type="Rhea" id="RHEA-COMP:11060"/>
        <dbReference type="Rhea" id="RHEA-COMP:11605"/>
        <dbReference type="ChEBI" id="CHEBI:15378"/>
        <dbReference type="ChEBI" id="CHEBI:30013"/>
        <dbReference type="ChEBI" id="CHEBI:30616"/>
        <dbReference type="ChEBI" id="CHEBI:61977"/>
        <dbReference type="ChEBI" id="CHEBI:456216"/>
        <dbReference type="EC" id="2.7.11.1"/>
    </reaction>
</comment>
<dbReference type="PROSITE" id="PS50011">
    <property type="entry name" value="PROTEIN_KINASE_DOM"/>
    <property type="match status" value="1"/>
</dbReference>
<evidence type="ECO:0000256" key="8">
    <source>
        <dbReference type="ARBA" id="ARBA00048679"/>
    </source>
</evidence>
<dbReference type="STRING" id="1314773.A0A3N2PZ42"/>
<evidence type="ECO:0000256" key="4">
    <source>
        <dbReference type="ARBA" id="ARBA00022741"/>
    </source>
</evidence>
<evidence type="ECO:0000256" key="3">
    <source>
        <dbReference type="ARBA" id="ARBA00022679"/>
    </source>
</evidence>